<reference evidence="1" key="1">
    <citation type="submission" date="2021-06" db="EMBL/GenBank/DDBJ databases">
        <authorList>
            <person name="Kallberg Y."/>
            <person name="Tangrot J."/>
            <person name="Rosling A."/>
        </authorList>
    </citation>
    <scope>NUCLEOTIDE SEQUENCE</scope>
    <source>
        <strain evidence="1">FL966</strain>
    </source>
</reference>
<feature type="non-terminal residue" evidence="1">
    <location>
        <position position="1"/>
    </location>
</feature>
<proteinExistence type="predicted"/>
<dbReference type="AlphaFoldDB" id="A0A9N9PA21"/>
<keyword evidence="2" id="KW-1185">Reference proteome</keyword>
<dbReference type="EMBL" id="CAJVQA010049048">
    <property type="protein sequence ID" value="CAG8820302.1"/>
    <property type="molecule type" value="Genomic_DNA"/>
</dbReference>
<organism evidence="1 2">
    <name type="scientific">Cetraspora pellucida</name>
    <dbReference type="NCBI Taxonomy" id="1433469"/>
    <lineage>
        <taxon>Eukaryota</taxon>
        <taxon>Fungi</taxon>
        <taxon>Fungi incertae sedis</taxon>
        <taxon>Mucoromycota</taxon>
        <taxon>Glomeromycotina</taxon>
        <taxon>Glomeromycetes</taxon>
        <taxon>Diversisporales</taxon>
        <taxon>Gigasporaceae</taxon>
        <taxon>Cetraspora</taxon>
    </lineage>
</organism>
<gene>
    <name evidence="1" type="ORF">CPELLU_LOCUS19624</name>
</gene>
<protein>
    <submittedName>
        <fullName evidence="1">13240_t:CDS:1</fullName>
    </submittedName>
</protein>
<comment type="caution">
    <text evidence="1">The sequence shown here is derived from an EMBL/GenBank/DDBJ whole genome shotgun (WGS) entry which is preliminary data.</text>
</comment>
<evidence type="ECO:0000313" key="1">
    <source>
        <dbReference type="EMBL" id="CAG8820302.1"/>
    </source>
</evidence>
<name>A0A9N9PA21_9GLOM</name>
<evidence type="ECO:0000313" key="2">
    <source>
        <dbReference type="Proteomes" id="UP000789759"/>
    </source>
</evidence>
<accession>A0A9N9PA21</accession>
<sequence>IKSEEISKEEVEMEGIENTENMNIAYIEKKIQQYEMSNDEEASTNLNVVINQMQDLSISTLFYKEPIVSDSL</sequence>
<dbReference type="Proteomes" id="UP000789759">
    <property type="component" value="Unassembled WGS sequence"/>
</dbReference>